<proteinExistence type="predicted"/>
<feature type="compositionally biased region" description="Polar residues" evidence="1">
    <location>
        <begin position="896"/>
        <end position="909"/>
    </location>
</feature>
<feature type="compositionally biased region" description="Low complexity" evidence="1">
    <location>
        <begin position="45"/>
        <end position="55"/>
    </location>
</feature>
<feature type="compositionally biased region" description="Basic residues" evidence="1">
    <location>
        <begin position="1021"/>
        <end position="1032"/>
    </location>
</feature>
<feature type="compositionally biased region" description="Polar residues" evidence="1">
    <location>
        <begin position="29"/>
        <end position="38"/>
    </location>
</feature>
<feature type="region of interest" description="Disordered" evidence="1">
    <location>
        <begin position="1"/>
        <end position="62"/>
    </location>
</feature>
<name>A0AAX6MYD3_9PEZI</name>
<dbReference type="SMART" id="SM00355">
    <property type="entry name" value="ZnF_C2H2"/>
    <property type="match status" value="2"/>
</dbReference>
<evidence type="ECO:0000313" key="3">
    <source>
        <dbReference type="EMBL" id="KAK6957670.1"/>
    </source>
</evidence>
<evidence type="ECO:0000313" key="4">
    <source>
        <dbReference type="Proteomes" id="UP001369815"/>
    </source>
</evidence>
<feature type="compositionally biased region" description="Polar residues" evidence="1">
    <location>
        <begin position="354"/>
        <end position="367"/>
    </location>
</feature>
<dbReference type="EMBL" id="JBANMG010000001">
    <property type="protein sequence ID" value="KAK6957670.1"/>
    <property type="molecule type" value="Genomic_DNA"/>
</dbReference>
<feature type="domain" description="C2H2-type" evidence="2">
    <location>
        <begin position="97"/>
        <end position="121"/>
    </location>
</feature>
<feature type="compositionally biased region" description="Low complexity" evidence="1">
    <location>
        <begin position="203"/>
        <end position="226"/>
    </location>
</feature>
<dbReference type="InterPro" id="IPR013087">
    <property type="entry name" value="Znf_C2H2_type"/>
</dbReference>
<feature type="compositionally biased region" description="Low complexity" evidence="1">
    <location>
        <begin position="340"/>
        <end position="353"/>
    </location>
</feature>
<gene>
    <name evidence="3" type="ORF">Daesc_000457</name>
</gene>
<dbReference type="AlphaFoldDB" id="A0AAX6MYD3"/>
<dbReference type="PROSITE" id="PS00028">
    <property type="entry name" value="ZINC_FINGER_C2H2_1"/>
    <property type="match status" value="1"/>
</dbReference>
<feature type="region of interest" description="Disordered" evidence="1">
    <location>
        <begin position="1006"/>
        <end position="1032"/>
    </location>
</feature>
<feature type="region of interest" description="Disordered" evidence="1">
    <location>
        <begin position="335"/>
        <end position="367"/>
    </location>
</feature>
<comment type="caution">
    <text evidence="3">The sequence shown here is derived from an EMBL/GenBank/DDBJ whole genome shotgun (WGS) entry which is preliminary data.</text>
</comment>
<feature type="compositionally biased region" description="Basic and acidic residues" evidence="1">
    <location>
        <begin position="1006"/>
        <end position="1020"/>
    </location>
</feature>
<sequence>MDPKKSFATTEPASIDATLFDLDPPVGQQHATVQTPTLDSRRRSNSSLRSESNPRAPSPCATREIPGEECALQRFIVWAAVKRNKSVRMAASERLKCPLLLCGERFDNHEAMLRHLTKCQHLKTGEYVCYDCMKIERYNDGKCRCCTGHPTKRRRIINMARNFFSNIGNKTRRTPHFDFQEDITVPPPSYDSLVIDLEEQSERQQLLQRQQQQEQPQQQESQPRPQIELNGTEIHELDSRQMLPTAELDPINYATQTVDFPTTPDRPQNATPGIMVPSQTTILPRHSEPLSKYSTQQQLHQDASMPPPNLMHTTSGGHRPSLALDTHIDRYRNVSRTKHLSPSSSLRSTKSSHNISPVTPWSATSNSSGAWTMGSSIDTAMTSPITPISPNHLLSASQPEEISTAAKPTAPCPDDTCNYLVDNMSELPGDDLLSIPRGLSDPMLFSFEPKDNYSWMQSVNTEISLSTSVNMMFTGSDPKPANMSSGFLEPSDRNPETRTLVETVWVTLQEHIASSRYKLSHIEGNPLVQRLQTQSIKTMALNGLSSLRRMLQGDSVTDPFDYLCFIHLVYTLSLVIHENELVTRCTALYQQALAYRRFLGPAHRDYYTQIVVEIWQPTLEGQPQVLRGACTDGSSNSKGKEPEYRTGLRINLEIDPLIAVGQNFLDDLESSIITSGPPRSDEVFTSPLYSIHVAETQPSPLDDSPFAITANYIIQDISNGFRHSDMLLTRLGEIKRKIRSGEITTVRKLELALLQVGKNSLGSSNLFNEYIPQIRRLCDPIYPEQRAQSRTAYQILGISLVEDLIQTIASGTQHIQANAAEFPLELPESGFNPFLDPFNFESNVGIDGGFFVNMATSSSQQNETGLTGTPDFNHMDLQGISTSVSTSTIATEAFAKSTSHAGTPDTSFTAPPGLPHSISVPTRPKPLSPAHIEPPKPISSSVQKVEANDACDVCGYRPKGDPQWFKGSMAKHKKMQHSAGPPIIYKCPYPGCTSQYKNRQDNLRQHQIDKNHFVGDEAGRRPSKRKKYSPAE</sequence>
<reference evidence="3 4" key="1">
    <citation type="journal article" date="2024" name="Front Chem Biol">
        <title>Unveiling the potential of Daldinia eschscholtzii MFLUCC 19-0629 through bioactivity and bioinformatics studies for enhanced sustainable agriculture production.</title>
        <authorList>
            <person name="Brooks S."/>
            <person name="Weaver J.A."/>
            <person name="Klomchit A."/>
            <person name="Alharthi S.A."/>
            <person name="Onlamun T."/>
            <person name="Nurani R."/>
            <person name="Vong T.K."/>
            <person name="Alberti F."/>
            <person name="Greco C."/>
        </authorList>
    </citation>
    <scope>NUCLEOTIDE SEQUENCE [LARGE SCALE GENOMIC DNA]</scope>
    <source>
        <strain evidence="3">MFLUCC 19-0629</strain>
    </source>
</reference>
<protein>
    <recommendedName>
        <fullName evidence="2">C2H2-type domain-containing protein</fullName>
    </recommendedName>
</protein>
<dbReference type="Proteomes" id="UP001369815">
    <property type="component" value="Unassembled WGS sequence"/>
</dbReference>
<feature type="region of interest" description="Disordered" evidence="1">
    <location>
        <begin position="202"/>
        <end position="226"/>
    </location>
</feature>
<evidence type="ECO:0000259" key="2">
    <source>
        <dbReference type="PROSITE" id="PS00028"/>
    </source>
</evidence>
<accession>A0AAX6MYD3</accession>
<evidence type="ECO:0000256" key="1">
    <source>
        <dbReference type="SAM" id="MobiDB-lite"/>
    </source>
</evidence>
<keyword evidence="4" id="KW-1185">Reference proteome</keyword>
<organism evidence="3 4">
    <name type="scientific">Daldinia eschscholtzii</name>
    <dbReference type="NCBI Taxonomy" id="292717"/>
    <lineage>
        <taxon>Eukaryota</taxon>
        <taxon>Fungi</taxon>
        <taxon>Dikarya</taxon>
        <taxon>Ascomycota</taxon>
        <taxon>Pezizomycotina</taxon>
        <taxon>Sordariomycetes</taxon>
        <taxon>Xylariomycetidae</taxon>
        <taxon>Xylariales</taxon>
        <taxon>Hypoxylaceae</taxon>
        <taxon>Daldinia</taxon>
    </lineage>
</organism>
<feature type="region of interest" description="Disordered" evidence="1">
    <location>
        <begin position="257"/>
        <end position="276"/>
    </location>
</feature>
<feature type="region of interest" description="Disordered" evidence="1">
    <location>
        <begin position="896"/>
        <end position="942"/>
    </location>
</feature>